<dbReference type="AlphaFoldDB" id="A0A9W7YGF1"/>
<evidence type="ECO:0000313" key="2">
    <source>
        <dbReference type="Proteomes" id="UP001143981"/>
    </source>
</evidence>
<gene>
    <name evidence="1" type="ORF">LPJ61_000590</name>
</gene>
<dbReference type="OrthoDB" id="5560791at2759"/>
<comment type="caution">
    <text evidence="1">The sequence shown here is derived from an EMBL/GenBank/DDBJ whole genome shotgun (WGS) entry which is preliminary data.</text>
</comment>
<accession>A0A9W7YGF1</accession>
<sequence>MSQQQLGSHAVDAQQHGVGVLLQSIERLEAAGDKFFDSLAMVGQGPPSLLAAQLVSMSQLCHQMHSDAEGALLLSVPVAMADPVFVAAPAALLRSEAGVHAALASSADLDSWAQDTATQTSQLFAERGRIAANVQAPLSVPPPRQLSLS</sequence>
<reference evidence="1" key="1">
    <citation type="submission" date="2022-07" db="EMBL/GenBank/DDBJ databases">
        <title>Phylogenomic reconstructions and comparative analyses of Kickxellomycotina fungi.</title>
        <authorList>
            <person name="Reynolds N.K."/>
            <person name="Stajich J.E."/>
            <person name="Barry K."/>
            <person name="Grigoriev I.V."/>
            <person name="Crous P."/>
            <person name="Smith M.E."/>
        </authorList>
    </citation>
    <scope>NUCLEOTIDE SEQUENCE</scope>
    <source>
        <strain evidence="1">BCRC 34381</strain>
    </source>
</reference>
<proteinExistence type="predicted"/>
<name>A0A9W7YGF1_9FUNG</name>
<dbReference type="Proteomes" id="UP001143981">
    <property type="component" value="Unassembled WGS sequence"/>
</dbReference>
<dbReference type="EMBL" id="JANBOI010000030">
    <property type="protein sequence ID" value="KAJ1735342.1"/>
    <property type="molecule type" value="Genomic_DNA"/>
</dbReference>
<protein>
    <submittedName>
        <fullName evidence="1">Uncharacterized protein</fullName>
    </submittedName>
</protein>
<keyword evidence="2" id="KW-1185">Reference proteome</keyword>
<evidence type="ECO:0000313" key="1">
    <source>
        <dbReference type="EMBL" id="KAJ1735342.1"/>
    </source>
</evidence>
<organism evidence="1 2">
    <name type="scientific">Coemansia biformis</name>
    <dbReference type="NCBI Taxonomy" id="1286918"/>
    <lineage>
        <taxon>Eukaryota</taxon>
        <taxon>Fungi</taxon>
        <taxon>Fungi incertae sedis</taxon>
        <taxon>Zoopagomycota</taxon>
        <taxon>Kickxellomycotina</taxon>
        <taxon>Kickxellomycetes</taxon>
        <taxon>Kickxellales</taxon>
        <taxon>Kickxellaceae</taxon>
        <taxon>Coemansia</taxon>
    </lineage>
</organism>